<comment type="caution">
    <text evidence="4">The sequence shown here is derived from an EMBL/GenBank/DDBJ whole genome shotgun (WGS) entry which is preliminary data.</text>
</comment>
<keyword evidence="2" id="KW-0472">Membrane</keyword>
<organism evidence="4 5">
    <name type="scientific">Pristionchus entomophagus</name>
    <dbReference type="NCBI Taxonomy" id="358040"/>
    <lineage>
        <taxon>Eukaryota</taxon>
        <taxon>Metazoa</taxon>
        <taxon>Ecdysozoa</taxon>
        <taxon>Nematoda</taxon>
        <taxon>Chromadorea</taxon>
        <taxon>Rhabditida</taxon>
        <taxon>Rhabditina</taxon>
        <taxon>Diplogasteromorpha</taxon>
        <taxon>Diplogasteroidea</taxon>
        <taxon>Neodiplogasteridae</taxon>
        <taxon>Pristionchus</taxon>
    </lineage>
</organism>
<feature type="signal peptide" evidence="3">
    <location>
        <begin position="1"/>
        <end position="23"/>
    </location>
</feature>
<keyword evidence="2" id="KW-1133">Transmembrane helix</keyword>
<feature type="region of interest" description="Disordered" evidence="1">
    <location>
        <begin position="208"/>
        <end position="257"/>
    </location>
</feature>
<dbReference type="AlphaFoldDB" id="A0AAV5S8T6"/>
<gene>
    <name evidence="4" type="ORF">PENTCL1PPCAC_1079</name>
</gene>
<dbReference type="EMBL" id="BTSX01000001">
    <property type="protein sequence ID" value="GMS78904.1"/>
    <property type="molecule type" value="Genomic_DNA"/>
</dbReference>
<evidence type="ECO:0000256" key="3">
    <source>
        <dbReference type="SAM" id="SignalP"/>
    </source>
</evidence>
<sequence>STRAMLWPLLSLLFFLLPYLGTALERPIDACPEKRVCTIFLNDSCTVNGKETPEAKRGYLWEAATTCKKSTYNYYFAGLEFEPFSLQRWRVVVTTWVDIWHGKQNLGLIRFNFDRAEFAFPNETTMKFTWRNGDSVHSSFHSLTNTEPIESDGYNFERYSFEIEAGGENLINLFAVDEFDMVPILAKHNLTLRDPRFSQSLKELCNCTEGGDDKEEGEDTTTITPMESPTRPTRPTRPTDSTSSPAAAPTTTTSSQPDDVAALLTTAISVGSACAALLVILIVIIVIIVCVRKSKKKKMEEEDKRRRQLSSNDGTSIRIETWEERKERERKEALLKISENRKTRQKKSKRNRSKTQSTIQDSTTPMTSSEMPSSQNHDNSLGSFETTGAH</sequence>
<dbReference type="Proteomes" id="UP001432027">
    <property type="component" value="Unassembled WGS sequence"/>
</dbReference>
<feature type="compositionally biased region" description="Low complexity" evidence="1">
    <location>
        <begin position="362"/>
        <end position="374"/>
    </location>
</feature>
<protein>
    <submittedName>
        <fullName evidence="4">Uncharacterized protein</fullName>
    </submittedName>
</protein>
<feature type="compositionally biased region" description="Acidic residues" evidence="1">
    <location>
        <begin position="210"/>
        <end position="219"/>
    </location>
</feature>
<feature type="region of interest" description="Disordered" evidence="1">
    <location>
        <begin position="334"/>
        <end position="390"/>
    </location>
</feature>
<feature type="transmembrane region" description="Helical" evidence="2">
    <location>
        <begin position="260"/>
        <end position="291"/>
    </location>
</feature>
<proteinExistence type="predicted"/>
<name>A0AAV5S8T6_9BILA</name>
<feature type="non-terminal residue" evidence="4">
    <location>
        <position position="1"/>
    </location>
</feature>
<feature type="compositionally biased region" description="Basic residues" evidence="1">
    <location>
        <begin position="343"/>
        <end position="353"/>
    </location>
</feature>
<keyword evidence="5" id="KW-1185">Reference proteome</keyword>
<evidence type="ECO:0000256" key="1">
    <source>
        <dbReference type="SAM" id="MobiDB-lite"/>
    </source>
</evidence>
<evidence type="ECO:0000256" key="2">
    <source>
        <dbReference type="SAM" id="Phobius"/>
    </source>
</evidence>
<keyword evidence="2" id="KW-0812">Transmembrane</keyword>
<feature type="chain" id="PRO_5043966506" evidence="3">
    <location>
        <begin position="24"/>
        <end position="390"/>
    </location>
</feature>
<feature type="compositionally biased region" description="Polar residues" evidence="1">
    <location>
        <begin position="375"/>
        <end position="390"/>
    </location>
</feature>
<evidence type="ECO:0000313" key="4">
    <source>
        <dbReference type="EMBL" id="GMS78904.1"/>
    </source>
</evidence>
<feature type="compositionally biased region" description="Low complexity" evidence="1">
    <location>
        <begin position="228"/>
        <end position="255"/>
    </location>
</feature>
<accession>A0AAV5S8T6</accession>
<feature type="non-terminal residue" evidence="4">
    <location>
        <position position="390"/>
    </location>
</feature>
<reference evidence="4" key="1">
    <citation type="submission" date="2023-10" db="EMBL/GenBank/DDBJ databases">
        <title>Genome assembly of Pristionchus species.</title>
        <authorList>
            <person name="Yoshida K."/>
            <person name="Sommer R.J."/>
        </authorList>
    </citation>
    <scope>NUCLEOTIDE SEQUENCE</scope>
    <source>
        <strain evidence="4">RS0144</strain>
    </source>
</reference>
<evidence type="ECO:0000313" key="5">
    <source>
        <dbReference type="Proteomes" id="UP001432027"/>
    </source>
</evidence>
<keyword evidence="3" id="KW-0732">Signal</keyword>